<feature type="transmembrane region" description="Helical" evidence="7">
    <location>
        <begin position="138"/>
        <end position="159"/>
    </location>
</feature>
<keyword evidence="3 7" id="KW-0812">Transmembrane</keyword>
<protein>
    <submittedName>
        <fullName evidence="8">LysE family translocator</fullName>
    </submittedName>
</protein>
<name>A0A2U1SPX5_METSR</name>
<dbReference type="InterPro" id="IPR001123">
    <property type="entry name" value="LeuE-type"/>
</dbReference>
<dbReference type="Pfam" id="PF01810">
    <property type="entry name" value="LysE"/>
    <property type="match status" value="1"/>
</dbReference>
<feature type="region of interest" description="Disordered" evidence="6">
    <location>
        <begin position="18"/>
        <end position="47"/>
    </location>
</feature>
<accession>A0A2U1SPX5</accession>
<gene>
    <name evidence="8" type="ORF">C5689_11690</name>
</gene>
<evidence type="ECO:0000256" key="7">
    <source>
        <dbReference type="SAM" id="Phobius"/>
    </source>
</evidence>
<feature type="transmembrane region" description="Helical" evidence="7">
    <location>
        <begin position="215"/>
        <end position="237"/>
    </location>
</feature>
<keyword evidence="5 7" id="KW-0472">Membrane</keyword>
<dbReference type="AlphaFoldDB" id="A0A2U1SPX5"/>
<evidence type="ECO:0000256" key="2">
    <source>
        <dbReference type="ARBA" id="ARBA00022475"/>
    </source>
</evidence>
<dbReference type="GO" id="GO:0005886">
    <property type="term" value="C:plasma membrane"/>
    <property type="evidence" value="ECO:0007669"/>
    <property type="project" value="UniProtKB-SubCell"/>
</dbReference>
<feature type="compositionally biased region" description="Polar residues" evidence="6">
    <location>
        <begin position="24"/>
        <end position="40"/>
    </location>
</feature>
<evidence type="ECO:0000256" key="5">
    <source>
        <dbReference type="ARBA" id="ARBA00023136"/>
    </source>
</evidence>
<sequence>MRPQAAFASLRQIARLPPPRDQWRSSPLLSTNGSQENLSTARPAPGLQRHGRLLTGAAPAALMRAPEVERIEVSGRYLVFVATVVSLIAVPGPDMLYVLGRSLASGGRAGCFSAAGIASGYALLTLLVAAGFQLVFEAFPALFLALKYIGVAYLSWLAFRLVRSEGGLHAPSRGPRRSEWASFSAGVATSLLNPKGLLFYFAILPQFFAPADGPFWRHALVYGWTTSFLCLTLYSALGYAASYGARRWTPEPSASRDLSRLAGVLLLVSVLAMLGAEWSGVATPR</sequence>
<feature type="transmembrane region" description="Helical" evidence="7">
    <location>
        <begin position="111"/>
        <end position="132"/>
    </location>
</feature>
<evidence type="ECO:0000256" key="6">
    <source>
        <dbReference type="SAM" id="MobiDB-lite"/>
    </source>
</evidence>
<comment type="caution">
    <text evidence="8">The sequence shown here is derived from an EMBL/GenBank/DDBJ whole genome shotgun (WGS) entry which is preliminary data.</text>
</comment>
<dbReference type="GO" id="GO:0015171">
    <property type="term" value="F:amino acid transmembrane transporter activity"/>
    <property type="evidence" value="ECO:0007669"/>
    <property type="project" value="TreeGrafter"/>
</dbReference>
<feature type="transmembrane region" description="Helical" evidence="7">
    <location>
        <begin position="258"/>
        <end position="276"/>
    </location>
</feature>
<keyword evidence="2" id="KW-1003">Cell membrane</keyword>
<evidence type="ECO:0000256" key="3">
    <source>
        <dbReference type="ARBA" id="ARBA00022692"/>
    </source>
</evidence>
<dbReference type="PANTHER" id="PTHR30086">
    <property type="entry name" value="ARGININE EXPORTER PROTEIN ARGO"/>
    <property type="match status" value="1"/>
</dbReference>
<proteinExistence type="predicted"/>
<evidence type="ECO:0000256" key="4">
    <source>
        <dbReference type="ARBA" id="ARBA00022989"/>
    </source>
</evidence>
<comment type="subcellular location">
    <subcellularLocation>
        <location evidence="1">Cell membrane</location>
        <topology evidence="1">Multi-pass membrane protein</topology>
    </subcellularLocation>
</comment>
<keyword evidence="4 7" id="KW-1133">Transmembrane helix</keyword>
<evidence type="ECO:0000313" key="8">
    <source>
        <dbReference type="EMBL" id="PWB93659.1"/>
    </source>
</evidence>
<dbReference type="PANTHER" id="PTHR30086:SF20">
    <property type="entry name" value="ARGININE EXPORTER PROTEIN ARGO-RELATED"/>
    <property type="match status" value="1"/>
</dbReference>
<organism evidence="8 9">
    <name type="scientific">Methylosinus sporium</name>
    <dbReference type="NCBI Taxonomy" id="428"/>
    <lineage>
        <taxon>Bacteria</taxon>
        <taxon>Pseudomonadati</taxon>
        <taxon>Pseudomonadota</taxon>
        <taxon>Alphaproteobacteria</taxon>
        <taxon>Hyphomicrobiales</taxon>
        <taxon>Methylocystaceae</taxon>
        <taxon>Methylosinus</taxon>
    </lineage>
</organism>
<evidence type="ECO:0000313" key="9">
    <source>
        <dbReference type="Proteomes" id="UP000245137"/>
    </source>
</evidence>
<evidence type="ECO:0000256" key="1">
    <source>
        <dbReference type="ARBA" id="ARBA00004651"/>
    </source>
</evidence>
<feature type="transmembrane region" description="Helical" evidence="7">
    <location>
        <begin position="77"/>
        <end position="99"/>
    </location>
</feature>
<keyword evidence="9" id="KW-1185">Reference proteome</keyword>
<reference evidence="8 9" key="1">
    <citation type="journal article" date="2018" name="Appl. Microbiol. Biotechnol.">
        <title>Co-cultivation of the strictly anaerobic methanogen Methanosarcina barkeri with aerobic methanotrophs in an oxygen-limited membrane bioreactor.</title>
        <authorList>
            <person name="In 't Zandt M.H."/>
            <person name="van den Bosch T.J.M."/>
            <person name="Rijkers R."/>
            <person name="van Kessel M.A.H.J."/>
            <person name="Jetten M.S.M."/>
            <person name="Welte C.U."/>
        </authorList>
    </citation>
    <scope>NUCLEOTIDE SEQUENCE [LARGE SCALE GENOMIC DNA]</scope>
    <source>
        <strain evidence="8 9">DSM 17706</strain>
    </source>
</reference>
<dbReference type="Proteomes" id="UP000245137">
    <property type="component" value="Unassembled WGS sequence"/>
</dbReference>
<dbReference type="EMBL" id="PUIV01000017">
    <property type="protein sequence ID" value="PWB93659.1"/>
    <property type="molecule type" value="Genomic_DNA"/>
</dbReference>
<feature type="transmembrane region" description="Helical" evidence="7">
    <location>
        <begin position="180"/>
        <end position="203"/>
    </location>
</feature>